<comment type="subcellular location">
    <subcellularLocation>
        <location evidence="1">Cell membrane</location>
        <topology evidence="1">Multi-pass membrane protein</topology>
    </subcellularLocation>
</comment>
<keyword evidence="3" id="KW-1003">Cell membrane</keyword>
<dbReference type="AlphaFoldDB" id="A0A1M5ZXX1"/>
<evidence type="ECO:0000256" key="2">
    <source>
        <dbReference type="ARBA" id="ARBA00008017"/>
    </source>
</evidence>
<dbReference type="PANTHER" id="PTHR30566">
    <property type="entry name" value="YNAI-RELATED MECHANOSENSITIVE ION CHANNEL"/>
    <property type="match status" value="1"/>
</dbReference>
<dbReference type="RefSeq" id="WP_080325164.1">
    <property type="nucleotide sequence ID" value="NZ_FQYW01000003.1"/>
</dbReference>
<sequence length="355" mass="40241">MNYSWVQAWMPPVCVVLMTSIFDIMWGRYSGLYLKKIVKSTDTLIDDYIFTAFQTPIKYIVRFFGLGIAINIAPVEIPPFVLTIIIVLGIMCLGWGFFRLFSYKNYDNGSIIHYLLANRPVAHADAISNILSAFFRLAIILAIILVILHFAGFDIGAGITQLSIGTALIAFAAKDIFTNFFGSFVILFDEPFKENEWIVADGVEGIVEKITMRSTCIRTLTGERVSVPSAKLANDKIINKSNCTFRRIEMTYNISPETTAEQVRELIKRIDSALKENEDIRRTGKDIFTYLDKVTVLSQDIKVMCYTDFIHYHEFDKFTNLKSEINLAVMEVIRELGIKMALDDDIGIIKGLIKS</sequence>
<feature type="transmembrane region" description="Helical" evidence="7">
    <location>
        <begin position="164"/>
        <end position="188"/>
    </location>
</feature>
<evidence type="ECO:0000313" key="11">
    <source>
        <dbReference type="Proteomes" id="UP000191240"/>
    </source>
</evidence>
<dbReference type="PANTHER" id="PTHR30566:SF5">
    <property type="entry name" value="MECHANOSENSITIVE ION CHANNEL PROTEIN 1, MITOCHONDRIAL-RELATED"/>
    <property type="match status" value="1"/>
</dbReference>
<dbReference type="EMBL" id="FQYW01000003">
    <property type="protein sequence ID" value="SHI29127.1"/>
    <property type="molecule type" value="Genomic_DNA"/>
</dbReference>
<dbReference type="Pfam" id="PF00924">
    <property type="entry name" value="MS_channel_2nd"/>
    <property type="match status" value="1"/>
</dbReference>
<organism evidence="10 11">
    <name type="scientific">Anaerovibrio lipolyticus DSM 3074</name>
    <dbReference type="NCBI Taxonomy" id="1120997"/>
    <lineage>
        <taxon>Bacteria</taxon>
        <taxon>Bacillati</taxon>
        <taxon>Bacillota</taxon>
        <taxon>Negativicutes</taxon>
        <taxon>Selenomonadales</taxon>
        <taxon>Selenomonadaceae</taxon>
        <taxon>Anaerovibrio</taxon>
    </lineage>
</organism>
<feature type="transmembrane region" description="Helical" evidence="7">
    <location>
        <begin position="59"/>
        <end position="75"/>
    </location>
</feature>
<evidence type="ECO:0000256" key="5">
    <source>
        <dbReference type="ARBA" id="ARBA00022989"/>
    </source>
</evidence>
<proteinExistence type="inferred from homology"/>
<dbReference type="OrthoDB" id="9809206at2"/>
<reference evidence="10 11" key="1">
    <citation type="submission" date="2016-11" db="EMBL/GenBank/DDBJ databases">
        <authorList>
            <person name="Jaros S."/>
            <person name="Januszkiewicz K."/>
            <person name="Wedrychowicz H."/>
        </authorList>
    </citation>
    <scope>NUCLEOTIDE SEQUENCE [LARGE SCALE GENOMIC DNA]</scope>
    <source>
        <strain evidence="10 11">DSM 3074</strain>
    </source>
</reference>
<dbReference type="InterPro" id="IPR011066">
    <property type="entry name" value="MscS_channel_C_sf"/>
</dbReference>
<feature type="domain" description="Mechanosensitive ion channel MscS" evidence="8">
    <location>
        <begin position="175"/>
        <end position="241"/>
    </location>
</feature>
<dbReference type="InterPro" id="IPR010920">
    <property type="entry name" value="LSM_dom_sf"/>
</dbReference>
<feature type="transmembrane region" description="Helical" evidence="7">
    <location>
        <begin position="133"/>
        <end position="152"/>
    </location>
</feature>
<feature type="domain" description="Mechanosensitive ion channel MscS C-terminal" evidence="9">
    <location>
        <begin position="248"/>
        <end position="340"/>
    </location>
</feature>
<evidence type="ECO:0000313" key="10">
    <source>
        <dbReference type="EMBL" id="SHI29127.1"/>
    </source>
</evidence>
<evidence type="ECO:0000259" key="8">
    <source>
        <dbReference type="Pfam" id="PF00924"/>
    </source>
</evidence>
<dbReference type="GO" id="GO:0055085">
    <property type="term" value="P:transmembrane transport"/>
    <property type="evidence" value="ECO:0007669"/>
    <property type="project" value="InterPro"/>
</dbReference>
<evidence type="ECO:0000259" key="9">
    <source>
        <dbReference type="Pfam" id="PF21082"/>
    </source>
</evidence>
<dbReference type="Pfam" id="PF21082">
    <property type="entry name" value="MS_channel_3rd"/>
    <property type="match status" value="1"/>
</dbReference>
<evidence type="ECO:0000256" key="1">
    <source>
        <dbReference type="ARBA" id="ARBA00004651"/>
    </source>
</evidence>
<keyword evidence="6 7" id="KW-0472">Membrane</keyword>
<dbReference type="Proteomes" id="UP000191240">
    <property type="component" value="Unassembled WGS sequence"/>
</dbReference>
<dbReference type="SUPFAM" id="SSF82689">
    <property type="entry name" value="Mechanosensitive channel protein MscS (YggB), C-terminal domain"/>
    <property type="match status" value="1"/>
</dbReference>
<evidence type="ECO:0000256" key="6">
    <source>
        <dbReference type="ARBA" id="ARBA00023136"/>
    </source>
</evidence>
<gene>
    <name evidence="10" type="ORF">SAMN02745671_00068</name>
</gene>
<dbReference type="Gene3D" id="2.30.30.60">
    <property type="match status" value="1"/>
</dbReference>
<dbReference type="Gene3D" id="3.30.70.100">
    <property type="match status" value="1"/>
</dbReference>
<dbReference type="InterPro" id="IPR006685">
    <property type="entry name" value="MscS_channel_2nd"/>
</dbReference>
<feature type="transmembrane region" description="Helical" evidence="7">
    <location>
        <begin position="6"/>
        <end position="26"/>
    </location>
</feature>
<dbReference type="GO" id="GO:0005886">
    <property type="term" value="C:plasma membrane"/>
    <property type="evidence" value="ECO:0007669"/>
    <property type="project" value="UniProtKB-SubCell"/>
</dbReference>
<dbReference type="InterPro" id="IPR049278">
    <property type="entry name" value="MS_channel_C"/>
</dbReference>
<keyword evidence="5 7" id="KW-1133">Transmembrane helix</keyword>
<keyword evidence="4 7" id="KW-0812">Transmembrane</keyword>
<dbReference type="InterPro" id="IPR023408">
    <property type="entry name" value="MscS_beta-dom_sf"/>
</dbReference>
<evidence type="ECO:0000256" key="4">
    <source>
        <dbReference type="ARBA" id="ARBA00022692"/>
    </source>
</evidence>
<comment type="similarity">
    <text evidence="2">Belongs to the MscS (TC 1.A.23) family.</text>
</comment>
<evidence type="ECO:0000256" key="3">
    <source>
        <dbReference type="ARBA" id="ARBA00022475"/>
    </source>
</evidence>
<evidence type="ECO:0000256" key="7">
    <source>
        <dbReference type="SAM" id="Phobius"/>
    </source>
</evidence>
<protein>
    <submittedName>
        <fullName evidence="10">MscS family membrane protein</fullName>
    </submittedName>
</protein>
<feature type="transmembrane region" description="Helical" evidence="7">
    <location>
        <begin position="81"/>
        <end position="101"/>
    </location>
</feature>
<dbReference type="Gene3D" id="1.10.287.1260">
    <property type="match status" value="1"/>
</dbReference>
<dbReference type="SUPFAM" id="SSF50182">
    <property type="entry name" value="Sm-like ribonucleoproteins"/>
    <property type="match status" value="1"/>
</dbReference>
<accession>A0A1M5ZXX1</accession>
<name>A0A1M5ZXX1_9FIRM</name>